<keyword evidence="2" id="KW-1185">Reference proteome</keyword>
<evidence type="ECO:0000313" key="2">
    <source>
        <dbReference type="Proteomes" id="UP000525298"/>
    </source>
</evidence>
<reference evidence="1 2" key="1">
    <citation type="submission" date="2020-07" db="EMBL/GenBank/DDBJ databases">
        <title>Genomic Encyclopedia of Type Strains, Phase IV (KMG-IV): sequencing the most valuable type-strain genomes for metagenomic binning, comparative biology and taxonomic classification.</title>
        <authorList>
            <person name="Goeker M."/>
        </authorList>
    </citation>
    <scope>NUCLEOTIDE SEQUENCE [LARGE SCALE GENOMIC DNA]</scope>
    <source>
        <strain evidence="1 2">DSM 17721</strain>
    </source>
</reference>
<dbReference type="RefSeq" id="WP_220128288.1">
    <property type="nucleotide sequence ID" value="NZ_JACDUS010000002.1"/>
</dbReference>
<dbReference type="AlphaFoldDB" id="A0A7W0C7N6"/>
<dbReference type="EMBL" id="JACDUS010000002">
    <property type="protein sequence ID" value="MBA2880632.1"/>
    <property type="molecule type" value="Genomic_DNA"/>
</dbReference>
<evidence type="ECO:0000313" key="1">
    <source>
        <dbReference type="EMBL" id="MBA2880632.1"/>
    </source>
</evidence>
<sequence>MAHGPTEESALSNIKEAVQLWTDTTKEFRVPEWYIDDLWQCVGSKLKAQGIDANDIDQAIKDCRKI</sequence>
<protein>
    <submittedName>
        <fullName evidence="1">Uncharacterized protein</fullName>
    </submittedName>
</protein>
<dbReference type="Proteomes" id="UP000525298">
    <property type="component" value="Unassembled WGS sequence"/>
</dbReference>
<accession>A0A7W0C7N6</accession>
<gene>
    <name evidence="1" type="ORF">HNR65_000950</name>
</gene>
<organism evidence="1 2">
    <name type="scientific">Desulfosalsimonas propionicica</name>
    <dbReference type="NCBI Taxonomy" id="332175"/>
    <lineage>
        <taxon>Bacteria</taxon>
        <taxon>Pseudomonadati</taxon>
        <taxon>Thermodesulfobacteriota</taxon>
        <taxon>Desulfobacteria</taxon>
        <taxon>Desulfobacterales</taxon>
        <taxon>Desulfosalsimonadaceae</taxon>
        <taxon>Desulfosalsimonas</taxon>
    </lineage>
</organism>
<proteinExistence type="predicted"/>
<name>A0A7W0C7N6_9BACT</name>
<comment type="caution">
    <text evidence="1">The sequence shown here is derived from an EMBL/GenBank/DDBJ whole genome shotgun (WGS) entry which is preliminary data.</text>
</comment>